<dbReference type="EMBL" id="CP045483">
    <property type="protein sequence ID" value="QGR19957.1"/>
    <property type="molecule type" value="Genomic_DNA"/>
</dbReference>
<keyword evidence="3" id="KW-1185">Reference proteome</keyword>
<sequence>MFHIWIVNIGIVIISLILALLVSYELVSTRSVVRSKLTAVLLGLGIILVIQQILLLGSFMMWSSDSNPIYVYPSLGIAILSLIGLIMIYIIVKI</sequence>
<keyword evidence="1" id="KW-0812">Transmembrane</keyword>
<keyword evidence="1" id="KW-1133">Transmembrane helix</keyword>
<proteinExistence type="predicted"/>
<dbReference type="KEGG" id="sazo:D1868_08145"/>
<evidence type="ECO:0000313" key="2">
    <source>
        <dbReference type="EMBL" id="QGR19957.1"/>
    </source>
</evidence>
<keyword evidence="1" id="KW-0472">Membrane</keyword>
<dbReference type="AlphaFoldDB" id="A0A650CR55"/>
<evidence type="ECO:0000313" key="3">
    <source>
        <dbReference type="Proteomes" id="UP000423396"/>
    </source>
</evidence>
<feature type="transmembrane region" description="Helical" evidence="1">
    <location>
        <begin position="69"/>
        <end position="92"/>
    </location>
</feature>
<reference evidence="2 3" key="1">
    <citation type="submission" date="2019-10" db="EMBL/GenBank/DDBJ databases">
        <title>Genome Sequences from Six Type Strain Members of the Archaeal Family Sulfolobaceae: Acidianus ambivalens, Acidianus infernus, Metallosphaera prunae, Stygiolobus azoricus, Sulfolobus metallicus, and Sulfurisphaera ohwakuensis.</title>
        <authorList>
            <person name="Counts J.A."/>
            <person name="Kelly R.M."/>
        </authorList>
    </citation>
    <scope>NUCLEOTIDE SEQUENCE [LARGE SCALE GENOMIC DNA]</scope>
    <source>
        <strain evidence="2 3">FC6</strain>
    </source>
</reference>
<dbReference type="RefSeq" id="WP_156007275.1">
    <property type="nucleotide sequence ID" value="NZ_CP045483.1"/>
</dbReference>
<organism evidence="2 3">
    <name type="scientific">Stygiolobus azoricus</name>
    <dbReference type="NCBI Taxonomy" id="41675"/>
    <lineage>
        <taxon>Archaea</taxon>
        <taxon>Thermoproteota</taxon>
        <taxon>Thermoprotei</taxon>
        <taxon>Sulfolobales</taxon>
        <taxon>Sulfolobaceae</taxon>
        <taxon>Stygiolobus</taxon>
    </lineage>
</organism>
<protein>
    <submittedName>
        <fullName evidence="2">Uncharacterized protein</fullName>
    </submittedName>
</protein>
<gene>
    <name evidence="2" type="ORF">D1868_08145</name>
</gene>
<accession>A0A650CR55</accession>
<feature type="transmembrane region" description="Helical" evidence="1">
    <location>
        <begin position="6"/>
        <end position="27"/>
    </location>
</feature>
<evidence type="ECO:0000256" key="1">
    <source>
        <dbReference type="SAM" id="Phobius"/>
    </source>
</evidence>
<name>A0A650CR55_9CREN</name>
<feature type="transmembrane region" description="Helical" evidence="1">
    <location>
        <begin position="39"/>
        <end position="63"/>
    </location>
</feature>
<dbReference type="GeneID" id="42799034"/>
<dbReference type="Proteomes" id="UP000423396">
    <property type="component" value="Chromosome"/>
</dbReference>